<dbReference type="EMBL" id="BSEH01000374">
    <property type="protein sequence ID" value="GLJ58402.1"/>
    <property type="molecule type" value="Genomic_DNA"/>
</dbReference>
<proteinExistence type="predicted"/>
<gene>
    <name evidence="1" type="ORF">SUGI_1446730</name>
</gene>
<reference evidence="1" key="1">
    <citation type="submission" date="2022-12" db="EMBL/GenBank/DDBJ databases">
        <title>Chromosome-Level Genome Assembly of Japanese Cedar (Cryptomeriajaponica D. Don).</title>
        <authorList>
            <person name="Fujino T."/>
            <person name="Yamaguchi K."/>
            <person name="Yokoyama T."/>
            <person name="Hamanaka T."/>
            <person name="Harazono Y."/>
            <person name="Kamada H."/>
            <person name="Kobayashi W."/>
            <person name="Ujino-Ihara T."/>
            <person name="Uchiyama K."/>
            <person name="Matsumoto A."/>
            <person name="Izuno A."/>
            <person name="Tsumura Y."/>
            <person name="Toyoda A."/>
            <person name="Shigenobu S."/>
            <person name="Moriguchi Y."/>
            <person name="Ueno S."/>
            <person name="Kasahara M."/>
        </authorList>
    </citation>
    <scope>NUCLEOTIDE SEQUENCE</scope>
</reference>
<dbReference type="AlphaFoldDB" id="A0AAD3RP35"/>
<dbReference type="Proteomes" id="UP001234787">
    <property type="component" value="Unassembled WGS sequence"/>
</dbReference>
<sequence>MIPSGPPAHFTSFHSLDSLTHFSPAFPEGRKMKEQGNKMSLKRAFDLEDSNLSLFYTLPVGRFADD</sequence>
<keyword evidence="2" id="KW-1185">Reference proteome</keyword>
<comment type="caution">
    <text evidence="1">The sequence shown here is derived from an EMBL/GenBank/DDBJ whole genome shotgun (WGS) entry which is preliminary data.</text>
</comment>
<organism evidence="1 2">
    <name type="scientific">Cryptomeria japonica</name>
    <name type="common">Japanese cedar</name>
    <name type="synonym">Cupressus japonica</name>
    <dbReference type="NCBI Taxonomy" id="3369"/>
    <lineage>
        <taxon>Eukaryota</taxon>
        <taxon>Viridiplantae</taxon>
        <taxon>Streptophyta</taxon>
        <taxon>Embryophyta</taxon>
        <taxon>Tracheophyta</taxon>
        <taxon>Spermatophyta</taxon>
        <taxon>Pinopsida</taxon>
        <taxon>Pinidae</taxon>
        <taxon>Conifers II</taxon>
        <taxon>Cupressales</taxon>
        <taxon>Cupressaceae</taxon>
        <taxon>Cryptomeria</taxon>
    </lineage>
</organism>
<name>A0AAD3RP35_CRYJA</name>
<evidence type="ECO:0000313" key="1">
    <source>
        <dbReference type="EMBL" id="GLJ58402.1"/>
    </source>
</evidence>
<protein>
    <submittedName>
        <fullName evidence="1">Uncharacterized protein</fullName>
    </submittedName>
</protein>
<evidence type="ECO:0000313" key="2">
    <source>
        <dbReference type="Proteomes" id="UP001234787"/>
    </source>
</evidence>
<accession>A0AAD3RP35</accession>